<proteinExistence type="predicted"/>
<dbReference type="Proteomes" id="UP000295252">
    <property type="component" value="Chromosome XI"/>
</dbReference>
<accession>A0A068U9V5</accession>
<name>A0A068U9V5_COFCA</name>
<dbReference type="AlphaFoldDB" id="A0A068U9V5"/>
<evidence type="ECO:0000313" key="1">
    <source>
        <dbReference type="EMBL" id="CDP04393.1"/>
    </source>
</evidence>
<keyword evidence="2" id="KW-1185">Reference proteome</keyword>
<dbReference type="EMBL" id="HG739096">
    <property type="protein sequence ID" value="CDP04393.1"/>
    <property type="molecule type" value="Genomic_DNA"/>
</dbReference>
<evidence type="ECO:0000313" key="2">
    <source>
        <dbReference type="Proteomes" id="UP000295252"/>
    </source>
</evidence>
<dbReference type="Gramene" id="CDP04393">
    <property type="protein sequence ID" value="CDP04393"/>
    <property type="gene ID" value="GSCOC_T00017768001"/>
</dbReference>
<sequence length="70" mass="7991">MWRRNAAILPPAKLVDDPVRRRRLASIFKGQRQAPHMTLIVRQRRMPVAPITTQASITLRTGAWTPPSVH</sequence>
<gene>
    <name evidence="1" type="ORF">GSCOC_T00017768001</name>
</gene>
<dbReference type="InParanoid" id="A0A068U9V5"/>
<protein>
    <submittedName>
        <fullName evidence="1">Uncharacterized protein</fullName>
    </submittedName>
</protein>
<organism evidence="1 2">
    <name type="scientific">Coffea canephora</name>
    <name type="common">Robusta coffee</name>
    <dbReference type="NCBI Taxonomy" id="49390"/>
    <lineage>
        <taxon>Eukaryota</taxon>
        <taxon>Viridiplantae</taxon>
        <taxon>Streptophyta</taxon>
        <taxon>Embryophyta</taxon>
        <taxon>Tracheophyta</taxon>
        <taxon>Spermatophyta</taxon>
        <taxon>Magnoliopsida</taxon>
        <taxon>eudicotyledons</taxon>
        <taxon>Gunneridae</taxon>
        <taxon>Pentapetalae</taxon>
        <taxon>asterids</taxon>
        <taxon>lamiids</taxon>
        <taxon>Gentianales</taxon>
        <taxon>Rubiaceae</taxon>
        <taxon>Ixoroideae</taxon>
        <taxon>Gardenieae complex</taxon>
        <taxon>Bertiereae - Coffeeae clade</taxon>
        <taxon>Coffeeae</taxon>
        <taxon>Coffea</taxon>
    </lineage>
</organism>
<reference evidence="2" key="1">
    <citation type="journal article" date="2014" name="Science">
        <title>The coffee genome provides insight into the convergent evolution of caffeine biosynthesis.</title>
        <authorList>
            <person name="Denoeud F."/>
            <person name="Carretero-Paulet L."/>
            <person name="Dereeper A."/>
            <person name="Droc G."/>
            <person name="Guyot R."/>
            <person name="Pietrella M."/>
            <person name="Zheng C."/>
            <person name="Alberti A."/>
            <person name="Anthony F."/>
            <person name="Aprea G."/>
            <person name="Aury J.M."/>
            <person name="Bento P."/>
            <person name="Bernard M."/>
            <person name="Bocs S."/>
            <person name="Campa C."/>
            <person name="Cenci A."/>
            <person name="Combes M.C."/>
            <person name="Crouzillat D."/>
            <person name="Da Silva C."/>
            <person name="Daddiego L."/>
            <person name="De Bellis F."/>
            <person name="Dussert S."/>
            <person name="Garsmeur O."/>
            <person name="Gayraud T."/>
            <person name="Guignon V."/>
            <person name="Jahn K."/>
            <person name="Jamilloux V."/>
            <person name="Joet T."/>
            <person name="Labadie K."/>
            <person name="Lan T."/>
            <person name="Leclercq J."/>
            <person name="Lepelley M."/>
            <person name="Leroy T."/>
            <person name="Li L.T."/>
            <person name="Librado P."/>
            <person name="Lopez L."/>
            <person name="Munoz A."/>
            <person name="Noel B."/>
            <person name="Pallavicini A."/>
            <person name="Perrotta G."/>
            <person name="Poncet V."/>
            <person name="Pot D."/>
            <person name="Priyono X."/>
            <person name="Rigoreau M."/>
            <person name="Rouard M."/>
            <person name="Rozas J."/>
            <person name="Tranchant-Dubreuil C."/>
            <person name="VanBuren R."/>
            <person name="Zhang Q."/>
            <person name="Andrade A.C."/>
            <person name="Argout X."/>
            <person name="Bertrand B."/>
            <person name="de Kochko A."/>
            <person name="Graziosi G."/>
            <person name="Henry R.J."/>
            <person name="Jayarama X."/>
            <person name="Ming R."/>
            <person name="Nagai C."/>
            <person name="Rounsley S."/>
            <person name="Sankoff D."/>
            <person name="Giuliano G."/>
            <person name="Albert V.A."/>
            <person name="Wincker P."/>
            <person name="Lashermes P."/>
        </authorList>
    </citation>
    <scope>NUCLEOTIDE SEQUENCE [LARGE SCALE GENOMIC DNA]</scope>
    <source>
        <strain evidence="2">cv. DH200-94</strain>
    </source>
</reference>